<sequence length="110" mass="12547">MFFWKKAEKWHEVRWFNGQRDIYLAMQFADDNSGEDRPTVQRLPSKDPAANAAQQPIDESAMLAEIERALKEYNRMNLCQLRLAGVKYRVKGGANVADHGAAAKKLLNLL</sequence>
<evidence type="ECO:0000313" key="3">
    <source>
        <dbReference type="Proteomes" id="UP000593765"/>
    </source>
</evidence>
<evidence type="ECO:0000256" key="1">
    <source>
        <dbReference type="SAM" id="MobiDB-lite"/>
    </source>
</evidence>
<evidence type="ECO:0000313" key="2">
    <source>
        <dbReference type="EMBL" id="QOV90604.1"/>
    </source>
</evidence>
<dbReference type="RefSeq" id="WP_206293697.1">
    <property type="nucleotide sequence ID" value="NZ_CP063458.1"/>
</dbReference>
<proteinExistence type="predicted"/>
<keyword evidence="3" id="KW-1185">Reference proteome</keyword>
<gene>
    <name evidence="2" type="ORF">IPV69_04365</name>
</gene>
<dbReference type="EMBL" id="CP063458">
    <property type="protein sequence ID" value="QOV90604.1"/>
    <property type="molecule type" value="Genomic_DNA"/>
</dbReference>
<accession>A0A7M2WZ14</accession>
<protein>
    <submittedName>
        <fullName evidence="2">Uncharacterized protein</fullName>
    </submittedName>
</protein>
<feature type="region of interest" description="Disordered" evidence="1">
    <location>
        <begin position="32"/>
        <end position="54"/>
    </location>
</feature>
<dbReference type="KEGG" id="hbs:IPV69_04365"/>
<reference evidence="2 3" key="1">
    <citation type="submission" date="2020-10" db="EMBL/GenBank/DDBJ databases">
        <title>Wide distribution of Phycisphaera-like planctomycetes from WD2101 soil group in peatlands and genome analysis of the first cultivated representative.</title>
        <authorList>
            <person name="Dedysh S.N."/>
            <person name="Beletsky A.V."/>
            <person name="Ivanova A."/>
            <person name="Kulichevskaya I.S."/>
            <person name="Suzina N.E."/>
            <person name="Philippov D.A."/>
            <person name="Rakitin A.L."/>
            <person name="Mardanov A.V."/>
            <person name="Ravin N.V."/>
        </authorList>
    </citation>
    <scope>NUCLEOTIDE SEQUENCE [LARGE SCALE GENOMIC DNA]</scope>
    <source>
        <strain evidence="2 3">M1803</strain>
    </source>
</reference>
<dbReference type="AlphaFoldDB" id="A0A7M2WZ14"/>
<organism evidence="2 3">
    <name type="scientific">Humisphaera borealis</name>
    <dbReference type="NCBI Taxonomy" id="2807512"/>
    <lineage>
        <taxon>Bacteria</taxon>
        <taxon>Pseudomonadati</taxon>
        <taxon>Planctomycetota</taxon>
        <taxon>Phycisphaerae</taxon>
        <taxon>Tepidisphaerales</taxon>
        <taxon>Tepidisphaeraceae</taxon>
        <taxon>Humisphaera</taxon>
    </lineage>
</organism>
<dbReference type="Proteomes" id="UP000593765">
    <property type="component" value="Chromosome"/>
</dbReference>
<name>A0A7M2WZ14_9BACT</name>